<keyword evidence="1" id="KW-0472">Membrane</keyword>
<reference evidence="3" key="1">
    <citation type="submission" date="2017-10" db="EMBL/GenBank/DDBJ databases">
        <authorList>
            <person name="Kravchenko I.K."/>
            <person name="Grouzdev D.S."/>
        </authorList>
    </citation>
    <scope>NUCLEOTIDE SEQUENCE [LARGE SCALE GENOMIC DNA]</scope>
    <source>
        <strain evidence="3">B2</strain>
    </source>
</reference>
<evidence type="ECO:0000256" key="1">
    <source>
        <dbReference type="SAM" id="Phobius"/>
    </source>
</evidence>
<keyword evidence="3" id="KW-1185">Reference proteome</keyword>
<gene>
    <name evidence="2" type="ORF">CRT60_06710</name>
</gene>
<keyword evidence="1" id="KW-1133">Transmembrane helix</keyword>
<sequence>MGLAATARLTRRMMVAGLSVAIVVTPFTVSLTGTVPTDADVRDALITMLKQVVPKERLEQQIASALDRDAPEEAEDYLDVADLLQVPVDPALRTRFADENSGLRAAERNIRRAAMGFVTGEGEGTVGMAAAIASDLTVVGDIRDLTEQASRIVRDEPVDDLVLGLSIAGVSMSAATVVTAGGALPIKTGISLAKLAKKTGKLTARFQDELSWIVARAVNTSAFRQSVAGIPWYRVDDLARAARSHAARVDTREVQSVLASVAQVSRVTSPSRTLAILRHVDNVKELQDAERAANALGKPISGAFRLAGKRVFSAMAHIVKITAKLILALIAAILGAMSFLIGLFIKVRSAMRLWRGFRSRLSSVRAKAA</sequence>
<comment type="caution">
    <text evidence="2">The sequence shown here is derived from an EMBL/GenBank/DDBJ whole genome shotgun (WGS) entry which is preliminary data.</text>
</comment>
<name>A0A2B8BJF4_9PROT</name>
<protein>
    <submittedName>
        <fullName evidence="2">Uncharacterized protein</fullName>
    </submittedName>
</protein>
<organism evidence="2 3">
    <name type="scientific">Azospirillum palustre</name>
    <dbReference type="NCBI Taxonomy" id="2044885"/>
    <lineage>
        <taxon>Bacteria</taxon>
        <taxon>Pseudomonadati</taxon>
        <taxon>Pseudomonadota</taxon>
        <taxon>Alphaproteobacteria</taxon>
        <taxon>Rhodospirillales</taxon>
        <taxon>Azospirillaceae</taxon>
        <taxon>Azospirillum</taxon>
    </lineage>
</organism>
<dbReference type="EMBL" id="PDKW01000039">
    <property type="protein sequence ID" value="PGH57678.1"/>
    <property type="molecule type" value="Genomic_DNA"/>
</dbReference>
<keyword evidence="1" id="KW-0812">Transmembrane</keyword>
<evidence type="ECO:0000313" key="2">
    <source>
        <dbReference type="EMBL" id="PGH57678.1"/>
    </source>
</evidence>
<proteinExistence type="predicted"/>
<dbReference type="Proteomes" id="UP000225379">
    <property type="component" value="Unassembled WGS sequence"/>
</dbReference>
<accession>A0A2B8BJF4</accession>
<feature type="transmembrane region" description="Helical" evidence="1">
    <location>
        <begin position="325"/>
        <end position="345"/>
    </location>
</feature>
<dbReference type="AlphaFoldDB" id="A0A2B8BJF4"/>
<evidence type="ECO:0000313" key="3">
    <source>
        <dbReference type="Proteomes" id="UP000225379"/>
    </source>
</evidence>